<feature type="compositionally biased region" description="Low complexity" evidence="1">
    <location>
        <begin position="71"/>
        <end position="82"/>
    </location>
</feature>
<keyword evidence="3" id="KW-1185">Reference proteome</keyword>
<organism evidence="2 3">
    <name type="scientific">Paenibacillus jilunlii</name>
    <dbReference type="NCBI Taxonomy" id="682956"/>
    <lineage>
        <taxon>Bacteria</taxon>
        <taxon>Bacillati</taxon>
        <taxon>Bacillota</taxon>
        <taxon>Bacilli</taxon>
        <taxon>Bacillales</taxon>
        <taxon>Paenibacillaceae</taxon>
        <taxon>Paenibacillus</taxon>
    </lineage>
</organism>
<sequence>RSDVGCCVVRSAINRGCGDKGGARLTVCGGTGGRGGGGCAGGGGEMAFWNGGERPAARGALSAENARAEIGEVGSESEGTSSREPEEEIL</sequence>
<feature type="non-terminal residue" evidence="2">
    <location>
        <position position="1"/>
    </location>
</feature>
<feature type="region of interest" description="Disordered" evidence="1">
    <location>
        <begin position="70"/>
        <end position="90"/>
    </location>
</feature>
<name>A0ABR5T201_9BACL</name>
<accession>A0ABR5T201</accession>
<comment type="caution">
    <text evidence="2">The sequence shown here is derived from an EMBL/GenBank/DDBJ whole genome shotgun (WGS) entry which is preliminary data.</text>
</comment>
<evidence type="ECO:0000313" key="2">
    <source>
        <dbReference type="EMBL" id="KWX81281.1"/>
    </source>
</evidence>
<evidence type="ECO:0000313" key="3">
    <source>
        <dbReference type="Proteomes" id="UP000070252"/>
    </source>
</evidence>
<dbReference type="EMBL" id="LIPY01000037">
    <property type="protein sequence ID" value="KWX81281.1"/>
    <property type="molecule type" value="Genomic_DNA"/>
</dbReference>
<reference evidence="2 3" key="1">
    <citation type="submission" date="2015-08" db="EMBL/GenBank/DDBJ databases">
        <title>Genome of Paenibacillus jilunlii.</title>
        <authorList>
            <person name="Sant'Anna F.H."/>
            <person name="Ambrosini A."/>
            <person name="Souza R."/>
            <person name="Bach E."/>
            <person name="Fernandes G."/>
            <person name="Balsanelli E."/>
            <person name="Baura V.A."/>
            <person name="Pedrosa F.O."/>
            <person name="Souza E.M."/>
            <person name="Passaglia L."/>
        </authorList>
    </citation>
    <scope>NUCLEOTIDE SEQUENCE [LARGE SCALE GENOMIC DNA]</scope>
    <source>
        <strain evidence="2 3">DSM 23019</strain>
    </source>
</reference>
<dbReference type="Proteomes" id="UP000070252">
    <property type="component" value="Unassembled WGS sequence"/>
</dbReference>
<gene>
    <name evidence="2" type="ORF">AML91_00165</name>
</gene>
<protein>
    <submittedName>
        <fullName evidence="2">Uncharacterized protein</fullName>
    </submittedName>
</protein>
<evidence type="ECO:0000256" key="1">
    <source>
        <dbReference type="SAM" id="MobiDB-lite"/>
    </source>
</evidence>
<proteinExistence type="predicted"/>